<evidence type="ECO:0000256" key="3">
    <source>
        <dbReference type="ARBA" id="ARBA00022801"/>
    </source>
</evidence>
<dbReference type="InterPro" id="IPR010618">
    <property type="entry name" value="RPF"/>
</dbReference>
<dbReference type="InterPro" id="IPR023346">
    <property type="entry name" value="Lysozyme-like_dom_sf"/>
</dbReference>
<keyword evidence="3" id="KW-0378">Hydrolase</keyword>
<dbReference type="Pfam" id="PF03990">
    <property type="entry name" value="DUF348"/>
    <property type="match status" value="3"/>
</dbReference>
<accession>A0A7G9RHG7</accession>
<name>A0A7G9RHG7_9ACTN</name>
<dbReference type="InterPro" id="IPR007137">
    <property type="entry name" value="DUF348"/>
</dbReference>
<dbReference type="Pfam" id="PF07501">
    <property type="entry name" value="G5"/>
    <property type="match status" value="1"/>
</dbReference>
<organism evidence="6 7">
    <name type="scientific">Nocardioides mesophilus</name>
    <dbReference type="NCBI Taxonomy" id="433659"/>
    <lineage>
        <taxon>Bacteria</taxon>
        <taxon>Bacillati</taxon>
        <taxon>Actinomycetota</taxon>
        <taxon>Actinomycetes</taxon>
        <taxon>Propionibacteriales</taxon>
        <taxon>Nocardioidaceae</taxon>
        <taxon>Nocardioides</taxon>
    </lineage>
</organism>
<dbReference type="EMBL" id="CP060713">
    <property type="protein sequence ID" value="QNN55042.1"/>
    <property type="molecule type" value="Genomic_DNA"/>
</dbReference>
<dbReference type="Gene3D" id="2.20.230.10">
    <property type="entry name" value="Resuscitation-promoting factor rpfb"/>
    <property type="match status" value="1"/>
</dbReference>
<dbReference type="InterPro" id="IPR011098">
    <property type="entry name" value="G5_dom"/>
</dbReference>
<evidence type="ECO:0000256" key="4">
    <source>
        <dbReference type="SAM" id="MobiDB-lite"/>
    </source>
</evidence>
<dbReference type="GO" id="GO:0016787">
    <property type="term" value="F:hydrolase activity"/>
    <property type="evidence" value="ECO:0007669"/>
    <property type="project" value="UniProtKB-KW"/>
</dbReference>
<evidence type="ECO:0000256" key="1">
    <source>
        <dbReference type="ARBA" id="ARBA00010830"/>
    </source>
</evidence>
<dbReference type="Gene3D" id="1.10.530.10">
    <property type="match status" value="1"/>
</dbReference>
<dbReference type="SUPFAM" id="SSF53955">
    <property type="entry name" value="Lysozyme-like"/>
    <property type="match status" value="1"/>
</dbReference>
<feature type="region of interest" description="Disordered" evidence="4">
    <location>
        <begin position="258"/>
        <end position="285"/>
    </location>
</feature>
<dbReference type="AlphaFoldDB" id="A0A7G9RHG7"/>
<feature type="domain" description="G5" evidence="5">
    <location>
        <begin position="183"/>
        <end position="263"/>
    </location>
</feature>
<dbReference type="SMART" id="SM01208">
    <property type="entry name" value="G5"/>
    <property type="match status" value="1"/>
</dbReference>
<dbReference type="CDD" id="cd13925">
    <property type="entry name" value="RPF"/>
    <property type="match status" value="1"/>
</dbReference>
<gene>
    <name evidence="6" type="ORF">H9L09_13505</name>
</gene>
<proteinExistence type="inferred from homology"/>
<comment type="similarity">
    <text evidence="1">Belongs to the transglycosylase family. Rpf subfamily.</text>
</comment>
<dbReference type="Pfam" id="PF06737">
    <property type="entry name" value="Transglycosylas"/>
    <property type="match status" value="1"/>
</dbReference>
<dbReference type="PROSITE" id="PS51109">
    <property type="entry name" value="G5"/>
    <property type="match status" value="1"/>
</dbReference>
<evidence type="ECO:0000259" key="5">
    <source>
        <dbReference type="PROSITE" id="PS51109"/>
    </source>
</evidence>
<dbReference type="Proteomes" id="UP000515947">
    <property type="component" value="Chromosome"/>
</dbReference>
<feature type="compositionally biased region" description="Pro residues" evidence="4">
    <location>
        <begin position="267"/>
        <end position="280"/>
    </location>
</feature>
<keyword evidence="7" id="KW-1185">Reference proteome</keyword>
<protein>
    <submittedName>
        <fullName evidence="6">Transglycosylase family protein</fullName>
    </submittedName>
</protein>
<evidence type="ECO:0000313" key="7">
    <source>
        <dbReference type="Proteomes" id="UP000515947"/>
    </source>
</evidence>
<sequence length="370" mass="39078">MAVVATGAGYAAMSKNVTLTVDGQQRDVTVLGSTVGDVLASEGIEVGDRDVVVPGVDTPVNDGTSVSVKYARPLDVTLDGDETRYWVTATDVTSALDQLGLDYRNADLSTSRGADIDRSGMALEVVTPKKLTVQIAGKKPRTENVTALTVGEALIELGVKVDKLDQVKPGVDATLEDGDRIVFTDIRKVKRTARESIGFDSVTKSDASMYDGQSETVRSGHAGLRRVLYRVTLRNGEVADRKALKVVVLRKPVDALTKVGTKDRPAPKPAPAPEPAPAPAAAPAANYASGGTVWDQLAKCESGGNWAINTGNGYYGGLQFNLSTWRAYGGSGYPHQNSRETQIAIATKVRDANGGYGSWPACSQSLGLPQ</sequence>
<evidence type="ECO:0000313" key="6">
    <source>
        <dbReference type="EMBL" id="QNN55042.1"/>
    </source>
</evidence>
<reference evidence="6 7" key="1">
    <citation type="submission" date="2020-08" db="EMBL/GenBank/DDBJ databases">
        <title>Genome sequence of Nocardioides mesophilus KACC 16243T.</title>
        <authorList>
            <person name="Hyun D.-W."/>
            <person name="Bae J.-W."/>
        </authorList>
    </citation>
    <scope>NUCLEOTIDE SEQUENCE [LARGE SCALE GENOMIC DNA]</scope>
    <source>
        <strain evidence="6 7">KACC 16243</strain>
    </source>
</reference>
<dbReference type="KEGG" id="nmes:H9L09_13505"/>
<evidence type="ECO:0000256" key="2">
    <source>
        <dbReference type="ARBA" id="ARBA00022729"/>
    </source>
</evidence>
<keyword evidence="2" id="KW-0732">Signal</keyword>